<keyword evidence="2" id="KW-1185">Reference proteome</keyword>
<sequence length="205" mass="24186">MFLLAGVPQRLQNYNDPVSQSMTLPSLPEDFDELDETKRTRAEVFYRDRLVHYHYVKSMEECNKLHYAAFMDPMYALRGRLFTHTSSPWEGETFELKLALIQATERWNALTGGDVRCPIEFDAEEIRETRKLNKVQEEADMLFETIRNMIGLGEEGWVSTENYEDVVAFFKARKEEGLADAESEEERVEIMNNWPWDDMDEEKYM</sequence>
<proteinExistence type="predicted"/>
<gene>
    <name evidence="1" type="ORF">QCA50_011251</name>
</gene>
<dbReference type="EMBL" id="JASBNA010000020">
    <property type="protein sequence ID" value="KAK7685388.1"/>
    <property type="molecule type" value="Genomic_DNA"/>
</dbReference>
<dbReference type="PANTHER" id="PTHR36091:SF2">
    <property type="entry name" value="AMINOGLYCOSIDE PHOSPHOTRANSFERASE DOMAIN-CONTAINING PROTEIN"/>
    <property type="match status" value="1"/>
</dbReference>
<protein>
    <submittedName>
        <fullName evidence="1">Uncharacterized protein</fullName>
    </submittedName>
</protein>
<dbReference type="Proteomes" id="UP001385951">
    <property type="component" value="Unassembled WGS sequence"/>
</dbReference>
<organism evidence="1 2">
    <name type="scientific">Cerrena zonata</name>
    <dbReference type="NCBI Taxonomy" id="2478898"/>
    <lineage>
        <taxon>Eukaryota</taxon>
        <taxon>Fungi</taxon>
        <taxon>Dikarya</taxon>
        <taxon>Basidiomycota</taxon>
        <taxon>Agaricomycotina</taxon>
        <taxon>Agaricomycetes</taxon>
        <taxon>Polyporales</taxon>
        <taxon>Cerrenaceae</taxon>
        <taxon>Cerrena</taxon>
    </lineage>
</organism>
<dbReference type="AlphaFoldDB" id="A0AAW0FUX1"/>
<evidence type="ECO:0000313" key="1">
    <source>
        <dbReference type="EMBL" id="KAK7685388.1"/>
    </source>
</evidence>
<name>A0AAW0FUX1_9APHY</name>
<dbReference type="GO" id="GO:0005739">
    <property type="term" value="C:mitochondrion"/>
    <property type="evidence" value="ECO:0007669"/>
    <property type="project" value="TreeGrafter"/>
</dbReference>
<reference evidence="1 2" key="1">
    <citation type="submission" date="2022-09" db="EMBL/GenBank/DDBJ databases">
        <authorList>
            <person name="Palmer J.M."/>
        </authorList>
    </citation>
    <scope>NUCLEOTIDE SEQUENCE [LARGE SCALE GENOMIC DNA]</scope>
    <source>
        <strain evidence="1 2">DSM 7382</strain>
    </source>
</reference>
<comment type="caution">
    <text evidence="1">The sequence shown here is derived from an EMBL/GenBank/DDBJ whole genome shotgun (WGS) entry which is preliminary data.</text>
</comment>
<evidence type="ECO:0000313" key="2">
    <source>
        <dbReference type="Proteomes" id="UP001385951"/>
    </source>
</evidence>
<dbReference type="InterPro" id="IPR051035">
    <property type="entry name" value="Mito_inheritance_9"/>
</dbReference>
<accession>A0AAW0FUX1</accession>
<dbReference type="PANTHER" id="PTHR36091">
    <property type="entry name" value="ALTERED INHERITANCE OF MITOCHONDRIA PROTEIN 9, MITOCHONDRIAL"/>
    <property type="match status" value="1"/>
</dbReference>